<keyword evidence="7" id="KW-1133">Transmembrane helix</keyword>
<dbReference type="InterPro" id="IPR058240">
    <property type="entry name" value="rSAM_sf"/>
</dbReference>
<keyword evidence="1 6" id="KW-0004">4Fe-4S</keyword>
<name>E0USG2_SULAO</name>
<evidence type="ECO:0000256" key="3">
    <source>
        <dbReference type="ARBA" id="ARBA00022723"/>
    </source>
</evidence>
<dbReference type="SMART" id="SM00729">
    <property type="entry name" value="Elp3"/>
    <property type="match status" value="1"/>
</dbReference>
<evidence type="ECO:0000256" key="5">
    <source>
        <dbReference type="ARBA" id="ARBA00023014"/>
    </source>
</evidence>
<dbReference type="GO" id="GO:0005506">
    <property type="term" value="F:iron ion binding"/>
    <property type="evidence" value="ECO:0007669"/>
    <property type="project" value="UniProtKB-UniRule"/>
</dbReference>
<keyword evidence="10" id="KW-1185">Reference proteome</keyword>
<dbReference type="PROSITE" id="PS51918">
    <property type="entry name" value="RADICAL_SAM"/>
    <property type="match status" value="1"/>
</dbReference>
<dbReference type="InterPro" id="IPR007197">
    <property type="entry name" value="rSAM"/>
</dbReference>
<keyword evidence="2 6" id="KW-0949">S-adenosyl-L-methionine</keyword>
<dbReference type="GO" id="GO:0051539">
    <property type="term" value="F:4 iron, 4 sulfur cluster binding"/>
    <property type="evidence" value="ECO:0007669"/>
    <property type="project" value="UniProtKB-KW"/>
</dbReference>
<dbReference type="InterPro" id="IPR006638">
    <property type="entry name" value="Elp3/MiaA/NifB-like_rSAM"/>
</dbReference>
<dbReference type="SUPFAM" id="SSF102114">
    <property type="entry name" value="Radical SAM enzymes"/>
    <property type="match status" value="1"/>
</dbReference>
<feature type="domain" description="Radical SAM core" evidence="8">
    <location>
        <begin position="343"/>
        <end position="617"/>
    </location>
</feature>
<protein>
    <submittedName>
        <fullName evidence="9">Radical SAM domain protein</fullName>
    </submittedName>
</protein>
<dbReference type="InterPro" id="IPR022946">
    <property type="entry name" value="UPF0313"/>
</dbReference>
<dbReference type="SFLD" id="SFLDG01082">
    <property type="entry name" value="B12-binding_domain_containing"/>
    <property type="match status" value="1"/>
</dbReference>
<gene>
    <name evidence="9" type="ordered locus">Saut_1076</name>
</gene>
<dbReference type="SFLD" id="SFLDS00029">
    <property type="entry name" value="Radical_SAM"/>
    <property type="match status" value="1"/>
</dbReference>
<keyword evidence="7" id="KW-0472">Membrane</keyword>
<dbReference type="PROSITE" id="PS01278">
    <property type="entry name" value="MTTASE_RADICAL"/>
    <property type="match status" value="1"/>
</dbReference>
<dbReference type="Gene3D" id="3.80.30.20">
    <property type="entry name" value="tm_1862 like domain"/>
    <property type="match status" value="1"/>
</dbReference>
<keyword evidence="5 6" id="KW-0411">Iron-sulfur</keyword>
<comment type="cofactor">
    <cofactor evidence="6">
        <name>[4Fe-4S] cluster</name>
        <dbReference type="ChEBI" id="CHEBI:49883"/>
    </cofactor>
    <text evidence="6">Binds 1 [4Fe-4S] cluster. The cluster is coordinated with 3 cysteines and an exchangeable S-adenosyl-L-methionine.</text>
</comment>
<keyword evidence="4 6" id="KW-0408">Iron</keyword>
<evidence type="ECO:0000259" key="8">
    <source>
        <dbReference type="PROSITE" id="PS51918"/>
    </source>
</evidence>
<evidence type="ECO:0000313" key="10">
    <source>
        <dbReference type="Proteomes" id="UP000007803"/>
    </source>
</evidence>
<organism evidence="9 10">
    <name type="scientific">Sulfurimonas autotrophica (strain ATCC BAA-671 / DSM 16294 / JCM 11897 / OK10)</name>
    <dbReference type="NCBI Taxonomy" id="563040"/>
    <lineage>
        <taxon>Bacteria</taxon>
        <taxon>Pseudomonadati</taxon>
        <taxon>Campylobacterota</taxon>
        <taxon>Epsilonproteobacteria</taxon>
        <taxon>Campylobacterales</taxon>
        <taxon>Sulfurimonadaceae</taxon>
        <taxon>Sulfurimonas</taxon>
    </lineage>
</organism>
<evidence type="ECO:0000256" key="7">
    <source>
        <dbReference type="SAM" id="Phobius"/>
    </source>
</evidence>
<feature type="binding site" evidence="6">
    <location>
        <position position="361"/>
    </location>
    <ligand>
        <name>[4Fe-4S] cluster</name>
        <dbReference type="ChEBI" id="CHEBI:49883"/>
        <note>4Fe-4S-S-AdoMet</note>
    </ligand>
</feature>
<dbReference type="PANTHER" id="PTHR32331:SF0">
    <property type="entry name" value="UPF0313 PROTEIN YGIQ"/>
    <property type="match status" value="1"/>
</dbReference>
<evidence type="ECO:0000256" key="1">
    <source>
        <dbReference type="ARBA" id="ARBA00022485"/>
    </source>
</evidence>
<feature type="binding site" evidence="6">
    <location>
        <position position="364"/>
    </location>
    <ligand>
        <name>[4Fe-4S] cluster</name>
        <dbReference type="ChEBI" id="CHEBI:49883"/>
        <note>4Fe-4S-S-AdoMet</note>
    </ligand>
</feature>
<accession>E0USG2</accession>
<evidence type="ECO:0000313" key="9">
    <source>
        <dbReference type="EMBL" id="ADN09125.1"/>
    </source>
</evidence>
<sequence length="627" mass="72115">MTFIMVGHLITNNLFFCINSVLLAYYFTSPKGHILSRRNKNKHNNPKRDTVTFSEKDFLPTTRAEMDAKGWDYCDVILVSGDAYIDSPFIGVAMVGRMLEKMGYKVGMIGQPDIDKPDDIMRLGEPRLYWGVSGGSVDSMVSNYTATKKFRNSDDYTPGGKNNKRPDRALSVYCNLIRRYFKNTVPLVLGGIEASLRRVSHYDYWSNKLKKPILFDSKADVMIYGMGEIALEQLTRAIDEKRDYRDIRGVCYISKEPVYEYTQLPSHQECLDDKEKYIDLFDDFYDNNDPISAKGLCQPVDSRYLIQNPPCDYLNENEMDANSNLPFTRELHPYYAKDGKVKCLETIKFSIMTHHGCWGECNFCAIGVHQGRTIRTRSETNILSEAKDFNKYKDYKGIISDVGGPTANMYGYECGKKLKLGTCDHQRCVDASHLCKTMKVDHARNINLLRQVREVEGVRKAFVASGVRYDLITADKQHGYSYLKEMVEHHISGQMKVAPEHTQQHVLELMGKPGKQTLIDFKKLYDKLNKESGKKQFLTYYLIAAHPGCEEKDMHELKRFTTEELQMNPEQAQVFTPTPSTYSAVMYYTELDPKTRKKIFVEKDMRRKEKQKQIVVKKDSFCSGFAS</sequence>
<dbReference type="InterPro" id="IPR023404">
    <property type="entry name" value="rSAM_horseshoe"/>
</dbReference>
<keyword evidence="3 6" id="KW-0479">Metal-binding</keyword>
<dbReference type="InterPro" id="IPR013704">
    <property type="entry name" value="UPF0313_N"/>
</dbReference>
<keyword evidence="7" id="KW-0812">Transmembrane</keyword>
<evidence type="ECO:0000256" key="2">
    <source>
        <dbReference type="ARBA" id="ARBA00022691"/>
    </source>
</evidence>
<evidence type="ECO:0000256" key="6">
    <source>
        <dbReference type="HAMAP-Rule" id="MF_01251"/>
    </source>
</evidence>
<dbReference type="eggNOG" id="COG1032">
    <property type="taxonomic scope" value="Bacteria"/>
</dbReference>
<dbReference type="Pfam" id="PF08497">
    <property type="entry name" value="Radical_SAM_N"/>
    <property type="match status" value="1"/>
</dbReference>
<dbReference type="HOGENOM" id="CLU_018288_2_0_7"/>
<evidence type="ECO:0000256" key="4">
    <source>
        <dbReference type="ARBA" id="ARBA00023004"/>
    </source>
</evidence>
<dbReference type="STRING" id="563040.Saut_1076"/>
<dbReference type="EMBL" id="CP002205">
    <property type="protein sequence ID" value="ADN09125.1"/>
    <property type="molecule type" value="Genomic_DNA"/>
</dbReference>
<dbReference type="Proteomes" id="UP000007803">
    <property type="component" value="Chromosome"/>
</dbReference>
<dbReference type="RefSeq" id="WP_013326881.1">
    <property type="nucleotide sequence ID" value="NC_014506.1"/>
</dbReference>
<dbReference type="KEGG" id="sua:Saut_1076"/>
<dbReference type="InterPro" id="IPR020612">
    <property type="entry name" value="Methylthiotransferase_CS"/>
</dbReference>
<feature type="transmembrane region" description="Helical" evidence="7">
    <location>
        <begin position="6"/>
        <end position="28"/>
    </location>
</feature>
<dbReference type="NCBIfam" id="TIGR03904">
    <property type="entry name" value="SAM_YgiQ"/>
    <property type="match status" value="1"/>
</dbReference>
<feature type="binding site" evidence="6">
    <location>
        <position position="357"/>
    </location>
    <ligand>
        <name>[4Fe-4S] cluster</name>
        <dbReference type="ChEBI" id="CHEBI:49883"/>
        <note>4Fe-4S-S-AdoMet</note>
    </ligand>
</feature>
<reference evidence="10" key="1">
    <citation type="journal article" date="2010" name="Stand. Genomic Sci.">
        <title>Complete genome sequence of Sulfurimonas autotrophica type strain (OK10).</title>
        <authorList>
            <person name="Sikorski J."/>
            <person name="Munk C."/>
            <person name="Lapidus A."/>
            <person name="Djao O."/>
            <person name="Lucas S."/>
            <person name="Glavina Del Rio T."/>
            <person name="Nolan M."/>
            <person name="Tice H."/>
            <person name="Han C."/>
            <person name="Cheng J."/>
            <person name="Tapia R."/>
            <person name="Goodwin L."/>
            <person name="Pitluck S."/>
            <person name="Liolios K."/>
            <person name="Ivanova N."/>
            <person name="Mavromatis K."/>
            <person name="Mikhailova N."/>
            <person name="Pati A."/>
            <person name="Sims D."/>
            <person name="Meincke L."/>
            <person name="Brettin T."/>
            <person name="Detter J."/>
            <person name="Chen A."/>
            <person name="Palaniappan K."/>
            <person name="Land M."/>
            <person name="Hauser L."/>
            <person name="Chang Y."/>
            <person name="Jeffries C."/>
            <person name="Rohde M."/>
            <person name="Lang E."/>
            <person name="Spring S."/>
            <person name="Goker M."/>
            <person name="Woyke T."/>
            <person name="Bristow J."/>
            <person name="Eisen J."/>
            <person name="Markowitz V."/>
            <person name="Hugenholtz P."/>
            <person name="Kyrpides N."/>
            <person name="Klenk H."/>
        </authorList>
    </citation>
    <scope>NUCLEOTIDE SEQUENCE [LARGE SCALE GENOMIC DNA]</scope>
    <source>
        <strain evidence="10">ATCC BAA-671 / DSM 16294 / JCM 11897 / OK10</strain>
    </source>
</reference>
<dbReference type="PANTHER" id="PTHR32331">
    <property type="entry name" value="UPF0313 PROTEIN YGIQ"/>
    <property type="match status" value="1"/>
</dbReference>
<proteinExistence type="inferred from homology"/>
<comment type="similarity">
    <text evidence="6">Belongs to the UPF0313 family.</text>
</comment>
<dbReference type="GO" id="GO:0003824">
    <property type="term" value="F:catalytic activity"/>
    <property type="evidence" value="ECO:0007669"/>
    <property type="project" value="InterPro"/>
</dbReference>
<dbReference type="AlphaFoldDB" id="E0USG2"/>
<dbReference type="HAMAP" id="MF_01251">
    <property type="entry name" value="UPF0313"/>
    <property type="match status" value="1"/>
</dbReference>
<dbReference type="SFLD" id="SFLDG01069">
    <property type="entry name" value="UPF0313"/>
    <property type="match status" value="1"/>
</dbReference>